<dbReference type="Pfam" id="PF13827">
    <property type="entry name" value="DUF4189"/>
    <property type="match status" value="1"/>
</dbReference>
<dbReference type="EMBL" id="LR589178">
    <property type="protein sequence ID" value="VTP03929.1"/>
    <property type="molecule type" value="Genomic_DNA"/>
</dbReference>
<evidence type="ECO:0000259" key="1">
    <source>
        <dbReference type="Pfam" id="PF13827"/>
    </source>
</evidence>
<evidence type="ECO:0000313" key="2">
    <source>
        <dbReference type="EMBL" id="VTP03929.1"/>
    </source>
</evidence>
<proteinExistence type="predicted"/>
<dbReference type="InterPro" id="IPR025240">
    <property type="entry name" value="DUF4189"/>
</dbReference>
<accession>A0A653F2X5</accession>
<gene>
    <name evidence="2" type="ORF">BIN_B_05311</name>
</gene>
<reference evidence="2" key="1">
    <citation type="submission" date="2019-05" db="EMBL/GenBank/DDBJ databases">
        <authorList>
            <person name="Naeem R."/>
            <person name="Antony C."/>
            <person name="Guan Q."/>
        </authorList>
    </citation>
    <scope>NUCLEOTIDE SEQUENCE</scope>
    <source>
        <strain evidence="2">2</strain>
    </source>
</reference>
<sequence length="154" mass="15944">MHLKPAQPLVWLEEWGYAMTTTLRRQAALALATLTAAAAMAVTLSAPAGATGNGALPALPPLPQAIRYGAIAVAPNTGAVGKSWRHRTRADAQYAALRKCGVTSCKVLSSFTRCGAVAHDGSNHQGGTGPTRARAENDAIARLGGGWIVTWACN</sequence>
<feature type="domain" description="DUF4189" evidence="1">
    <location>
        <begin position="68"/>
        <end position="145"/>
    </location>
</feature>
<name>A0A653F2X5_9MYCO</name>
<dbReference type="AlphaFoldDB" id="A0A653F2X5"/>
<organism evidence="2">
    <name type="scientific">Mycobacterium riyadhense</name>
    <dbReference type="NCBI Taxonomy" id="486698"/>
    <lineage>
        <taxon>Bacteria</taxon>
        <taxon>Bacillati</taxon>
        <taxon>Actinomycetota</taxon>
        <taxon>Actinomycetes</taxon>
        <taxon>Mycobacteriales</taxon>
        <taxon>Mycobacteriaceae</taxon>
        <taxon>Mycobacterium</taxon>
    </lineage>
</organism>
<protein>
    <recommendedName>
        <fullName evidence="1">DUF4189 domain-containing protein</fullName>
    </recommendedName>
</protein>